<accession>A7SNG9</accession>
<dbReference type="FunCoup" id="A7SNG9">
    <property type="interactions" value="639"/>
</dbReference>
<dbReference type="AlphaFoldDB" id="A7SNG9"/>
<protein>
    <recommendedName>
        <fullName evidence="10">ATP synthase subunit d, mitochondrial</fullName>
    </recommendedName>
</protein>
<keyword evidence="6 10" id="KW-0999">Mitochondrion inner membrane</keyword>
<keyword evidence="9 10" id="KW-0472">Membrane</keyword>
<dbReference type="GO" id="GO:0015986">
    <property type="term" value="P:proton motive force-driven ATP synthesis"/>
    <property type="evidence" value="ECO:0000318"/>
    <property type="project" value="GO_Central"/>
</dbReference>
<dbReference type="STRING" id="45351.A7SNG9"/>
<dbReference type="Proteomes" id="UP000001593">
    <property type="component" value="Unassembled WGS sequence"/>
</dbReference>
<dbReference type="InParanoid" id="A7SNG9"/>
<evidence type="ECO:0000256" key="1">
    <source>
        <dbReference type="ARBA" id="ARBA00004273"/>
    </source>
</evidence>
<comment type="function">
    <text evidence="10">Mitochondrial membrane ATP synthase (F(1)F(0) ATP synthase or Complex V) produces ATP from ADP in the presence of a proton gradient across the membrane which is generated by electron transport complexes of the respiratory chain. F-type ATPases consist of two structural domains, F(1) - containing the extramembraneous catalytic core, and F(0) - containing the membrane proton channel, linked together by a central stalk and a peripheral stalk. During catalysis, ATP synthesis in the catalytic domain of F(1) is coupled via a rotary mechanism of the central stalk subunits to proton translocation.</text>
</comment>
<sequence>MAARRIGQYVPDWVKIASRVPAEGRADMARFRSIYDNLKSGLDSVPAKAETIDWAFYQKNISKPGMVESFRKAYEAITVPYPKDTQTAKIDVVEKEMAQECEKLMRESRMRIKEYQAEMEKIKSQKSFEDMTVDEYLEMHPELKKQADEEIKKHIWN</sequence>
<dbReference type="KEGG" id="nve:5506102"/>
<keyword evidence="5 10" id="KW-0375">Hydrogen ion transport</keyword>
<dbReference type="SUPFAM" id="SSF161065">
    <property type="entry name" value="ATP synthase D chain-like"/>
    <property type="match status" value="1"/>
</dbReference>
<evidence type="ECO:0000313" key="12">
    <source>
        <dbReference type="EMBL" id="EDO34731.1"/>
    </source>
</evidence>
<dbReference type="HOGENOM" id="CLU_089809_1_0_1"/>
<comment type="subcellular location">
    <subcellularLocation>
        <location evidence="1 10">Mitochondrion inner membrane</location>
    </subcellularLocation>
</comment>
<dbReference type="InterPro" id="IPR008689">
    <property type="entry name" value="ATP_synth_F0_dsu_mt"/>
</dbReference>
<dbReference type="InterPro" id="IPR036228">
    <property type="entry name" value="ATP_synth_F0_dsu_sf_mt"/>
</dbReference>
<gene>
    <name evidence="12" type="ORF">NEMVEDRAFT_v1g191692</name>
</gene>
<dbReference type="OMA" id="VSKGRWA"/>
<evidence type="ECO:0000256" key="7">
    <source>
        <dbReference type="ARBA" id="ARBA00023065"/>
    </source>
</evidence>
<evidence type="ECO:0000256" key="9">
    <source>
        <dbReference type="ARBA" id="ARBA00023136"/>
    </source>
</evidence>
<keyword evidence="7 10" id="KW-0406">Ion transport</keyword>
<keyword evidence="8 10" id="KW-0496">Mitochondrion</keyword>
<dbReference type="PhylomeDB" id="A7SNG9"/>
<dbReference type="Pfam" id="PF05873">
    <property type="entry name" value="Mt_ATP-synt_D"/>
    <property type="match status" value="1"/>
</dbReference>
<dbReference type="PANTHER" id="PTHR12700">
    <property type="entry name" value="ATP SYNTHASE SUBUNIT D, MITOCHONDRIAL"/>
    <property type="match status" value="1"/>
</dbReference>
<keyword evidence="3 10" id="KW-0813">Transport</keyword>
<keyword evidence="11" id="KW-0175">Coiled coil</keyword>
<evidence type="ECO:0000256" key="2">
    <source>
        <dbReference type="ARBA" id="ARBA00006842"/>
    </source>
</evidence>
<keyword evidence="4" id="KW-0138">CF(0)</keyword>
<proteinExistence type="inferred from homology"/>
<evidence type="ECO:0000313" key="13">
    <source>
        <dbReference type="Proteomes" id="UP000001593"/>
    </source>
</evidence>
<evidence type="ECO:0000256" key="10">
    <source>
        <dbReference type="PIRNR" id="PIRNR005514"/>
    </source>
</evidence>
<evidence type="ECO:0000256" key="11">
    <source>
        <dbReference type="SAM" id="Coils"/>
    </source>
</evidence>
<dbReference type="Gene3D" id="6.10.280.70">
    <property type="match status" value="1"/>
</dbReference>
<dbReference type="PIRSF" id="PIRSF005514">
    <property type="entry name" value="ATPase_F0_D_mt"/>
    <property type="match status" value="1"/>
</dbReference>
<dbReference type="GO" id="GO:0005743">
    <property type="term" value="C:mitochondrial inner membrane"/>
    <property type="evidence" value="ECO:0007669"/>
    <property type="project" value="UniProtKB-SubCell"/>
</dbReference>
<dbReference type="GO" id="GO:0015078">
    <property type="term" value="F:proton transmembrane transporter activity"/>
    <property type="evidence" value="ECO:0007669"/>
    <property type="project" value="InterPro"/>
</dbReference>
<evidence type="ECO:0000256" key="5">
    <source>
        <dbReference type="ARBA" id="ARBA00022781"/>
    </source>
</evidence>
<dbReference type="OrthoDB" id="35799at2759"/>
<keyword evidence="13" id="KW-1185">Reference proteome</keyword>
<feature type="coiled-coil region" evidence="11">
    <location>
        <begin position="98"/>
        <end position="125"/>
    </location>
</feature>
<evidence type="ECO:0000256" key="4">
    <source>
        <dbReference type="ARBA" id="ARBA00022547"/>
    </source>
</evidence>
<organism evidence="12 13">
    <name type="scientific">Nematostella vectensis</name>
    <name type="common">Starlet sea anemone</name>
    <dbReference type="NCBI Taxonomy" id="45351"/>
    <lineage>
        <taxon>Eukaryota</taxon>
        <taxon>Metazoa</taxon>
        <taxon>Cnidaria</taxon>
        <taxon>Anthozoa</taxon>
        <taxon>Hexacorallia</taxon>
        <taxon>Actiniaria</taxon>
        <taxon>Edwardsiidae</taxon>
        <taxon>Nematostella</taxon>
    </lineage>
</organism>
<dbReference type="GO" id="GO:0045259">
    <property type="term" value="C:proton-transporting ATP synthase complex"/>
    <property type="evidence" value="ECO:0007669"/>
    <property type="project" value="UniProtKB-KW"/>
</dbReference>
<evidence type="ECO:0000256" key="3">
    <source>
        <dbReference type="ARBA" id="ARBA00022448"/>
    </source>
</evidence>
<comment type="similarity">
    <text evidence="2 10">Belongs to the ATPase d subunit family.</text>
</comment>
<dbReference type="eggNOG" id="KOG3366">
    <property type="taxonomic scope" value="Eukaryota"/>
</dbReference>
<reference evidence="12 13" key="1">
    <citation type="journal article" date="2007" name="Science">
        <title>Sea anemone genome reveals ancestral eumetazoan gene repertoire and genomic organization.</title>
        <authorList>
            <person name="Putnam N.H."/>
            <person name="Srivastava M."/>
            <person name="Hellsten U."/>
            <person name="Dirks B."/>
            <person name="Chapman J."/>
            <person name="Salamov A."/>
            <person name="Terry A."/>
            <person name="Shapiro H."/>
            <person name="Lindquist E."/>
            <person name="Kapitonov V.V."/>
            <person name="Jurka J."/>
            <person name="Genikhovich G."/>
            <person name="Grigoriev I.V."/>
            <person name="Lucas S.M."/>
            <person name="Steele R.E."/>
            <person name="Finnerty J.R."/>
            <person name="Technau U."/>
            <person name="Martindale M.Q."/>
            <person name="Rokhsar D.S."/>
        </authorList>
    </citation>
    <scope>NUCLEOTIDE SEQUENCE [LARGE SCALE GENOMIC DNA]</scope>
    <source>
        <strain evidence="13">CH2 X CH6</strain>
    </source>
</reference>
<evidence type="ECO:0000256" key="8">
    <source>
        <dbReference type="ARBA" id="ARBA00023128"/>
    </source>
</evidence>
<dbReference type="EMBL" id="DS469720">
    <property type="protein sequence ID" value="EDO34731.1"/>
    <property type="molecule type" value="Genomic_DNA"/>
</dbReference>
<evidence type="ECO:0000256" key="6">
    <source>
        <dbReference type="ARBA" id="ARBA00022792"/>
    </source>
</evidence>
<name>A7SNG9_NEMVE</name>